<protein>
    <submittedName>
        <fullName evidence="2">Uncharacterized protein</fullName>
    </submittedName>
</protein>
<keyword evidence="3" id="KW-1185">Reference proteome</keyword>
<evidence type="ECO:0000256" key="1">
    <source>
        <dbReference type="SAM" id="Phobius"/>
    </source>
</evidence>
<accession>N4W9C3</accession>
<evidence type="ECO:0000313" key="3">
    <source>
        <dbReference type="Proteomes" id="UP000012283"/>
    </source>
</evidence>
<keyword evidence="1" id="KW-0472">Membrane</keyword>
<name>N4W9C3_9BACI</name>
<keyword evidence="1" id="KW-1133">Transmembrane helix</keyword>
<gene>
    <name evidence="2" type="ORF">J416_14091</name>
</gene>
<proteinExistence type="predicted"/>
<reference evidence="2 3" key="1">
    <citation type="submission" date="2013-03" db="EMBL/GenBank/DDBJ databases">
        <title>Draft genome sequence of Gracibacillus halophilus YIM-C55.5, a moderately halophilic and thermophilic organism from the Xiaochaidamu salt lake.</title>
        <authorList>
            <person name="Sugumar T."/>
            <person name="Polireddy D.R."/>
            <person name="Antony A."/>
            <person name="Madhava Y.R."/>
            <person name="Sivakumar N."/>
        </authorList>
    </citation>
    <scope>NUCLEOTIDE SEQUENCE [LARGE SCALE GENOMIC DNA]</scope>
    <source>
        <strain evidence="2 3">YIM-C55.5</strain>
    </source>
</reference>
<feature type="transmembrane region" description="Helical" evidence="1">
    <location>
        <begin position="20"/>
        <end position="47"/>
    </location>
</feature>
<organism evidence="2 3">
    <name type="scientific">Gracilibacillus halophilus YIM-C55.5</name>
    <dbReference type="NCBI Taxonomy" id="1308866"/>
    <lineage>
        <taxon>Bacteria</taxon>
        <taxon>Bacillati</taxon>
        <taxon>Bacillota</taxon>
        <taxon>Bacilli</taxon>
        <taxon>Bacillales</taxon>
        <taxon>Bacillaceae</taxon>
        <taxon>Gracilibacillus</taxon>
    </lineage>
</organism>
<keyword evidence="1" id="KW-0812">Transmembrane</keyword>
<sequence>MNGFTYDRTVRNSTNLQIATVSFVAGVLASFTGIAGGVIIAAATFYVSVTADKAWWKETYYGKQNVEGYSVTFTEKIQYNYYEGMLLLKYSYQISFFSTTPVNNTSQIVFLNYINKYNLNNHYSTRNYTSYPHYWTVCGRHIRMHNYICN</sequence>
<dbReference type="AlphaFoldDB" id="N4W9C3"/>
<dbReference type="EMBL" id="APML01000072">
    <property type="protein sequence ID" value="ENH95849.1"/>
    <property type="molecule type" value="Genomic_DNA"/>
</dbReference>
<dbReference type="Proteomes" id="UP000012283">
    <property type="component" value="Unassembled WGS sequence"/>
</dbReference>
<evidence type="ECO:0000313" key="2">
    <source>
        <dbReference type="EMBL" id="ENH95849.1"/>
    </source>
</evidence>
<comment type="caution">
    <text evidence="2">The sequence shown here is derived from an EMBL/GenBank/DDBJ whole genome shotgun (WGS) entry which is preliminary data.</text>
</comment>